<comment type="caution">
    <text evidence="3">The sequence shown here is derived from an EMBL/GenBank/DDBJ whole genome shotgun (WGS) entry which is preliminary data.</text>
</comment>
<gene>
    <name evidence="3" type="ORF">GCM10010171_43060</name>
</gene>
<dbReference type="Gene3D" id="1.10.1040.10">
    <property type="entry name" value="N-(1-d-carboxylethyl)-l-norvaline Dehydrogenase, domain 2"/>
    <property type="match status" value="1"/>
</dbReference>
<evidence type="ECO:0000259" key="2">
    <source>
        <dbReference type="Pfam" id="PF21761"/>
    </source>
</evidence>
<keyword evidence="4" id="KW-1185">Reference proteome</keyword>
<dbReference type="InterPro" id="IPR013328">
    <property type="entry name" value="6PGD_dom2"/>
</dbReference>
<organism evidence="3 4">
    <name type="scientific">Actinokineospora fastidiosa</name>
    <dbReference type="NCBI Taxonomy" id="1816"/>
    <lineage>
        <taxon>Bacteria</taxon>
        <taxon>Bacillati</taxon>
        <taxon>Actinomycetota</taxon>
        <taxon>Actinomycetes</taxon>
        <taxon>Pseudonocardiales</taxon>
        <taxon>Pseudonocardiaceae</taxon>
        <taxon>Actinokineospora</taxon>
    </lineage>
</organism>
<accession>A0A918GLM1</accession>
<dbReference type="InterPro" id="IPR036291">
    <property type="entry name" value="NAD(P)-bd_dom_sf"/>
</dbReference>
<dbReference type="InterPro" id="IPR051265">
    <property type="entry name" value="HIBADH-related_NP60_sf"/>
</dbReference>
<dbReference type="Proteomes" id="UP000660680">
    <property type="component" value="Unassembled WGS sequence"/>
</dbReference>
<evidence type="ECO:0000313" key="4">
    <source>
        <dbReference type="Proteomes" id="UP000660680"/>
    </source>
</evidence>
<evidence type="ECO:0000259" key="1">
    <source>
        <dbReference type="Pfam" id="PF03446"/>
    </source>
</evidence>
<dbReference type="PANTHER" id="PTHR43580:SF2">
    <property type="entry name" value="CYTOKINE-LIKE NUCLEAR FACTOR N-PAC"/>
    <property type="match status" value="1"/>
</dbReference>
<dbReference type="InterPro" id="IPR048666">
    <property type="entry name" value="RedAm-like_C"/>
</dbReference>
<feature type="domain" description="NADPH-dependent reductive aminase-like C-terminal" evidence="2">
    <location>
        <begin position="153"/>
        <end position="272"/>
    </location>
</feature>
<reference evidence="3" key="2">
    <citation type="submission" date="2020-09" db="EMBL/GenBank/DDBJ databases">
        <authorList>
            <person name="Sun Q."/>
            <person name="Ohkuma M."/>
        </authorList>
    </citation>
    <scope>NUCLEOTIDE SEQUENCE</scope>
    <source>
        <strain evidence="3">JCM 3276</strain>
    </source>
</reference>
<dbReference type="Pfam" id="PF21761">
    <property type="entry name" value="RedAm-like_C"/>
    <property type="match status" value="1"/>
</dbReference>
<proteinExistence type="predicted"/>
<reference evidence="3" key="1">
    <citation type="journal article" date="2014" name="Int. J. Syst. Evol. Microbiol.">
        <title>Complete genome sequence of Corynebacterium casei LMG S-19264T (=DSM 44701T), isolated from a smear-ripened cheese.</title>
        <authorList>
            <consortium name="US DOE Joint Genome Institute (JGI-PGF)"/>
            <person name="Walter F."/>
            <person name="Albersmeier A."/>
            <person name="Kalinowski J."/>
            <person name="Ruckert C."/>
        </authorList>
    </citation>
    <scope>NUCLEOTIDE SEQUENCE</scope>
    <source>
        <strain evidence="3">JCM 3276</strain>
    </source>
</reference>
<dbReference type="SUPFAM" id="SSF51735">
    <property type="entry name" value="NAD(P)-binding Rossmann-fold domains"/>
    <property type="match status" value="1"/>
</dbReference>
<dbReference type="EMBL" id="BMRB01000003">
    <property type="protein sequence ID" value="GGS43334.1"/>
    <property type="molecule type" value="Genomic_DNA"/>
</dbReference>
<dbReference type="Gene3D" id="3.40.50.720">
    <property type="entry name" value="NAD(P)-binding Rossmann-like Domain"/>
    <property type="match status" value="1"/>
</dbReference>
<dbReference type="PANTHER" id="PTHR43580">
    <property type="entry name" value="OXIDOREDUCTASE GLYR1-RELATED"/>
    <property type="match status" value="1"/>
</dbReference>
<dbReference type="Pfam" id="PF03446">
    <property type="entry name" value="NAD_binding_2"/>
    <property type="match status" value="1"/>
</dbReference>
<dbReference type="GO" id="GO:0050661">
    <property type="term" value="F:NADP binding"/>
    <property type="evidence" value="ECO:0007669"/>
    <property type="project" value="InterPro"/>
</dbReference>
<evidence type="ECO:0000313" key="3">
    <source>
        <dbReference type="EMBL" id="GGS43334.1"/>
    </source>
</evidence>
<sequence>MIGTGAIGTAVARRLAGSGREVVVWNRTPERAVGTGARVAGSLAEAVEGGDLVLLTLKDHAAVRDCLARLPDLTGRTVVALTTGTAEDARAAERTVTAAGGSYLDAGVQTPPEAIGTDAATFLYSGPRAVFERHASTLALLGTPRFVGERADAAAVWDLALFGVWYDAQLGLLRALDGVRRAGIDVAAFAETAAPQIGHVVTGATATATELTCGEYPAGPADLTEHLTVIRHLIDLRRTGPLGDGGLHAVADRVESLIAGGRGGEGLTATVDG</sequence>
<dbReference type="AlphaFoldDB" id="A0A918GLM1"/>
<name>A0A918GLM1_9PSEU</name>
<feature type="domain" description="6-phosphogluconate dehydrogenase NADP-binding" evidence="1">
    <location>
        <begin position="1"/>
        <end position="143"/>
    </location>
</feature>
<dbReference type="InterPro" id="IPR006115">
    <property type="entry name" value="6PGDH_NADP-bd"/>
</dbReference>
<protein>
    <submittedName>
        <fullName evidence="3">6-phosphogluconate dehydrogenase</fullName>
    </submittedName>
</protein>